<dbReference type="InterPro" id="IPR015421">
    <property type="entry name" value="PyrdxlP-dep_Trfase_major"/>
</dbReference>
<dbReference type="GO" id="GO:0019346">
    <property type="term" value="P:transsulfuration"/>
    <property type="evidence" value="ECO:0007669"/>
    <property type="project" value="InterPro"/>
</dbReference>
<dbReference type="EMBL" id="FNHF01000002">
    <property type="protein sequence ID" value="SDM18747.1"/>
    <property type="molecule type" value="Genomic_DNA"/>
</dbReference>
<name>A0A1G9R7E2_9BACI</name>
<dbReference type="AlphaFoldDB" id="A0A1G9R7E2"/>
<dbReference type="PANTHER" id="PTHR43797">
    <property type="entry name" value="HOMOCYSTEINE/CYSTEINE SYNTHASE"/>
    <property type="match status" value="1"/>
</dbReference>
<proteinExistence type="inferred from homology"/>
<comment type="cofactor">
    <cofactor evidence="1">
        <name>pyridoxal 5'-phosphate</name>
        <dbReference type="ChEBI" id="CHEBI:597326"/>
    </cofactor>
</comment>
<accession>A0A1G9R7E2</accession>
<dbReference type="SMART" id="SM00881">
    <property type="entry name" value="CoA_binding"/>
    <property type="match status" value="1"/>
</dbReference>
<dbReference type="PANTHER" id="PTHR43797:SF2">
    <property type="entry name" value="HOMOCYSTEINE_CYSTEINE SYNTHASE"/>
    <property type="match status" value="1"/>
</dbReference>
<evidence type="ECO:0000313" key="7">
    <source>
        <dbReference type="Proteomes" id="UP000182347"/>
    </source>
</evidence>
<dbReference type="InterPro" id="IPR006235">
    <property type="entry name" value="OAc-hSer/O-AcSer_sulfhydrylase"/>
</dbReference>
<dbReference type="GO" id="GO:0030170">
    <property type="term" value="F:pyridoxal phosphate binding"/>
    <property type="evidence" value="ECO:0007669"/>
    <property type="project" value="InterPro"/>
</dbReference>
<dbReference type="GO" id="GO:0016829">
    <property type="term" value="F:lyase activity"/>
    <property type="evidence" value="ECO:0007669"/>
    <property type="project" value="UniProtKB-KW"/>
</dbReference>
<dbReference type="Pfam" id="PF13380">
    <property type="entry name" value="CoA_binding_2"/>
    <property type="match status" value="1"/>
</dbReference>
<sequence>MLEQSSSYEEDFLFWLIKKVILREEKNMANTYDLETLSLHGGQSPDPTTGSRAVPIYQTTSYVFHDTEHAERLFALDEPGNIYSRLGNPTVDVFEKRLALLEEGVAAVGVSSGMAAITLSILNLASAGDEIVAATNLYGGTYNLFSTTLPRYGIKVNFVDPTEPENFREAITDKTKAVYGEIIGNPSLHVLDVEKVAEIAHEHGVPLIIDNTFATPHVCKPITLGADIVVHSATKWIGGHGTSIGGVIVDGGRFNWNSEKYPQFTEPDPSYNGIRYAVDFGTLAFSTKVRVQLLRDFGASLSPFNAFLLLQGLETLHLRVERHNQNALELARYLKDHPAVEWVSYPGLEGHPSHQQASETLQHGYGSIVNFGIKGGKEAGRKLINNVALWSHLANVGDAKSLIIHPASTTHQQLSPEKLEATGVKAELVRLSVGIESVRDLINDLDAALAKATGQQKESGPQIVINDEGVIRWALQSPTERVETDGKESQRQKTLAIVGLSGKEARPSHRLARKMQRLGYKIIPVNPRETEILGEKAYPDLKSIPEPIDIVQVFRSPEAAIGIAREAAEVRPKIFWLQEGVVSDEAAEIARNAGLQVVHNRCTYKEAQRLRGTITTYACEI</sequence>
<dbReference type="GO" id="GO:0003961">
    <property type="term" value="F:O-acetylhomoserine aminocarboxypropyltransferase activity"/>
    <property type="evidence" value="ECO:0007669"/>
    <property type="project" value="TreeGrafter"/>
</dbReference>
<evidence type="ECO:0000256" key="3">
    <source>
        <dbReference type="ARBA" id="ARBA00022679"/>
    </source>
</evidence>
<keyword evidence="7" id="KW-1185">Reference proteome</keyword>
<comment type="similarity">
    <text evidence="2">Belongs to the trans-sulfuration enzymes family.</text>
</comment>
<organism evidence="6 7">
    <name type="scientific">Sediminibacillus halophilus</name>
    <dbReference type="NCBI Taxonomy" id="482461"/>
    <lineage>
        <taxon>Bacteria</taxon>
        <taxon>Bacillati</taxon>
        <taxon>Bacillota</taxon>
        <taxon>Bacilli</taxon>
        <taxon>Bacillales</taxon>
        <taxon>Bacillaceae</taxon>
        <taxon>Sediminibacillus</taxon>
    </lineage>
</organism>
<dbReference type="InterPro" id="IPR003781">
    <property type="entry name" value="CoA-bd"/>
</dbReference>
<dbReference type="STRING" id="482461.SAMN05216244_1841"/>
<dbReference type="Pfam" id="PF01053">
    <property type="entry name" value="Cys_Met_Meta_PP"/>
    <property type="match status" value="1"/>
</dbReference>
<dbReference type="SUPFAM" id="SSF53383">
    <property type="entry name" value="PLP-dependent transferases"/>
    <property type="match status" value="1"/>
</dbReference>
<dbReference type="InterPro" id="IPR036291">
    <property type="entry name" value="NAD(P)-bd_dom_sf"/>
</dbReference>
<keyword evidence="4" id="KW-0663">Pyridoxal phosphate</keyword>
<gene>
    <name evidence="6" type="ORF">SAMN05216244_1841</name>
</gene>
<dbReference type="GO" id="GO:0071269">
    <property type="term" value="P:L-homocysteine biosynthetic process"/>
    <property type="evidence" value="ECO:0007669"/>
    <property type="project" value="TreeGrafter"/>
</dbReference>
<dbReference type="SUPFAM" id="SSF51735">
    <property type="entry name" value="NAD(P)-binding Rossmann-fold domains"/>
    <property type="match status" value="1"/>
</dbReference>
<dbReference type="FunFam" id="3.40.640.10:FF:000035">
    <property type="entry name" value="O-succinylhomoserine sulfhydrylase"/>
    <property type="match status" value="1"/>
</dbReference>
<dbReference type="CDD" id="cd00614">
    <property type="entry name" value="CGS_like"/>
    <property type="match status" value="1"/>
</dbReference>
<dbReference type="Gene3D" id="3.40.50.720">
    <property type="entry name" value="NAD(P)-binding Rossmann-like Domain"/>
    <property type="match status" value="1"/>
</dbReference>
<dbReference type="Gene3D" id="3.90.1150.10">
    <property type="entry name" value="Aspartate Aminotransferase, domain 1"/>
    <property type="match status" value="1"/>
</dbReference>
<dbReference type="Gene3D" id="3.40.640.10">
    <property type="entry name" value="Type I PLP-dependent aspartate aminotransferase-like (Major domain)"/>
    <property type="match status" value="1"/>
</dbReference>
<dbReference type="InterPro" id="IPR054542">
    <property type="entry name" value="Cys_met_metab_PP"/>
</dbReference>
<dbReference type="GO" id="GO:0006535">
    <property type="term" value="P:cysteine biosynthetic process from serine"/>
    <property type="evidence" value="ECO:0007669"/>
    <property type="project" value="TreeGrafter"/>
</dbReference>
<protein>
    <submittedName>
        <fullName evidence="6">O-acetylhomoserine (Thiol)-lyase</fullName>
    </submittedName>
</protein>
<dbReference type="PROSITE" id="PS00868">
    <property type="entry name" value="CYS_MET_METAB_PP"/>
    <property type="match status" value="1"/>
</dbReference>
<keyword evidence="6" id="KW-0456">Lyase</keyword>
<dbReference type="GO" id="GO:0005737">
    <property type="term" value="C:cytoplasm"/>
    <property type="evidence" value="ECO:0007669"/>
    <property type="project" value="TreeGrafter"/>
</dbReference>
<dbReference type="InterPro" id="IPR015422">
    <property type="entry name" value="PyrdxlP-dep_Trfase_small"/>
</dbReference>
<evidence type="ECO:0000256" key="4">
    <source>
        <dbReference type="ARBA" id="ARBA00022898"/>
    </source>
</evidence>
<dbReference type="InterPro" id="IPR015424">
    <property type="entry name" value="PyrdxlP-dep_Trfase"/>
</dbReference>
<evidence type="ECO:0000259" key="5">
    <source>
        <dbReference type="SMART" id="SM00881"/>
    </source>
</evidence>
<dbReference type="NCBIfam" id="TIGR01326">
    <property type="entry name" value="OAH_OAS_sulfhy"/>
    <property type="match status" value="1"/>
</dbReference>
<evidence type="ECO:0000256" key="2">
    <source>
        <dbReference type="ARBA" id="ARBA00009077"/>
    </source>
</evidence>
<reference evidence="7" key="1">
    <citation type="submission" date="2016-10" db="EMBL/GenBank/DDBJ databases">
        <authorList>
            <person name="Varghese N."/>
            <person name="Submissions S."/>
        </authorList>
    </citation>
    <scope>NUCLEOTIDE SEQUENCE [LARGE SCALE GENOMIC DNA]</scope>
    <source>
        <strain evidence="7">CGMCC 1.6199</strain>
    </source>
</reference>
<dbReference type="InterPro" id="IPR000277">
    <property type="entry name" value="Cys/Met-Metab_PyrdxlP-dep_enz"/>
</dbReference>
<evidence type="ECO:0000256" key="1">
    <source>
        <dbReference type="ARBA" id="ARBA00001933"/>
    </source>
</evidence>
<dbReference type="Proteomes" id="UP000182347">
    <property type="component" value="Unassembled WGS sequence"/>
</dbReference>
<feature type="domain" description="CoA-binding" evidence="5">
    <location>
        <begin position="489"/>
        <end position="581"/>
    </location>
</feature>
<dbReference type="GO" id="GO:0004124">
    <property type="term" value="F:cysteine synthase activity"/>
    <property type="evidence" value="ECO:0007669"/>
    <property type="project" value="TreeGrafter"/>
</dbReference>
<keyword evidence="3" id="KW-0808">Transferase</keyword>
<evidence type="ECO:0000313" key="6">
    <source>
        <dbReference type="EMBL" id="SDM18747.1"/>
    </source>
</evidence>